<evidence type="ECO:0000313" key="1">
    <source>
        <dbReference type="Ensembl" id="ENSHHUP00000008686.1"/>
    </source>
</evidence>
<reference evidence="1" key="3">
    <citation type="submission" date="2025-09" db="UniProtKB">
        <authorList>
            <consortium name="Ensembl"/>
        </authorList>
    </citation>
    <scope>IDENTIFICATION</scope>
</reference>
<keyword evidence="2" id="KW-1185">Reference proteome</keyword>
<sequence length="233" mass="28189">DGIEGRPRNFREERTNWPTWEERTTSLYLVGEKGDKGGAGPPGVCDCNTSGGNTPQGVNNPPYGSYTQRGNYRKVPVIFVVDSEEELDRLHTVNAIAFRKDQRSLYFKDKDGWQPIQVLFFTIRYDTIQYYTIRYDTIRYYTILYDMTLYDTIRYYNIRYDMILYDTIRYYTILYDMILYDTIRYYTILYDMILYDTIRYYNIRYDMILYDTITYYTILYDMILYDTTIYDTI</sequence>
<organism evidence="1 2">
    <name type="scientific">Hucho hucho</name>
    <name type="common">huchen</name>
    <dbReference type="NCBI Taxonomy" id="62062"/>
    <lineage>
        <taxon>Eukaryota</taxon>
        <taxon>Metazoa</taxon>
        <taxon>Chordata</taxon>
        <taxon>Craniata</taxon>
        <taxon>Vertebrata</taxon>
        <taxon>Euteleostomi</taxon>
        <taxon>Actinopterygii</taxon>
        <taxon>Neopterygii</taxon>
        <taxon>Teleostei</taxon>
        <taxon>Protacanthopterygii</taxon>
        <taxon>Salmoniformes</taxon>
        <taxon>Salmonidae</taxon>
        <taxon>Salmoninae</taxon>
        <taxon>Hucho</taxon>
    </lineage>
</organism>
<dbReference type="PANTHER" id="PTHR47202">
    <property type="entry name" value="HISTIDINE-RICH GLYCOPROTEIN"/>
    <property type="match status" value="1"/>
</dbReference>
<evidence type="ECO:0000313" key="2">
    <source>
        <dbReference type="Proteomes" id="UP000314982"/>
    </source>
</evidence>
<protein>
    <submittedName>
        <fullName evidence="1">Uncharacterized protein</fullName>
    </submittedName>
</protein>
<dbReference type="PANTHER" id="PTHR47202:SF2">
    <property type="entry name" value="G-PROTEIN COUPLED RECEPTORS FAMILY 1 PROFILE DOMAIN-CONTAINING PROTEIN"/>
    <property type="match status" value="1"/>
</dbReference>
<dbReference type="Ensembl" id="ENSHHUT00000008945.1">
    <property type="protein sequence ID" value="ENSHHUP00000008686.1"/>
    <property type="gene ID" value="ENSHHUG00000005314.1"/>
</dbReference>
<name>A0A4W5K9J1_9TELE</name>
<proteinExistence type="predicted"/>
<reference evidence="1" key="2">
    <citation type="submission" date="2025-08" db="UniProtKB">
        <authorList>
            <consortium name="Ensembl"/>
        </authorList>
    </citation>
    <scope>IDENTIFICATION</scope>
</reference>
<dbReference type="STRING" id="62062.ENSHHUP00000008686"/>
<dbReference type="Proteomes" id="UP000314982">
    <property type="component" value="Unassembled WGS sequence"/>
</dbReference>
<reference evidence="2" key="1">
    <citation type="submission" date="2018-06" db="EMBL/GenBank/DDBJ databases">
        <title>Genome assembly of Danube salmon.</title>
        <authorList>
            <person name="Macqueen D.J."/>
            <person name="Gundappa M.K."/>
        </authorList>
    </citation>
    <scope>NUCLEOTIDE SEQUENCE [LARGE SCALE GENOMIC DNA]</scope>
</reference>
<accession>A0A4W5K9J1</accession>
<dbReference type="GeneTree" id="ENSGT00940000157248"/>
<dbReference type="AlphaFoldDB" id="A0A4W5K9J1"/>